<reference evidence="2 3" key="2">
    <citation type="journal article" date="2010" name="Nature">
        <title>Comparative genomics reveals mobile pathogenicity chromosomes in Fusarium.</title>
        <authorList>
            <person name="Ma L.J."/>
            <person name="van der Does H.C."/>
            <person name="Borkovich K.A."/>
            <person name="Coleman J.J."/>
            <person name="Daboussi M.J."/>
            <person name="Di Pietro A."/>
            <person name="Dufresne M."/>
            <person name="Freitag M."/>
            <person name="Grabherr M."/>
            <person name="Henrissat B."/>
            <person name="Houterman P.M."/>
            <person name="Kang S."/>
            <person name="Shim W.B."/>
            <person name="Woloshuk C."/>
            <person name="Xie X."/>
            <person name="Xu J.R."/>
            <person name="Antoniw J."/>
            <person name="Baker S.E."/>
            <person name="Bluhm B.H."/>
            <person name="Breakspear A."/>
            <person name="Brown D.W."/>
            <person name="Butchko R.A."/>
            <person name="Chapman S."/>
            <person name="Coulson R."/>
            <person name="Coutinho P.M."/>
            <person name="Danchin E.G."/>
            <person name="Diener A."/>
            <person name="Gale L.R."/>
            <person name="Gardiner D.M."/>
            <person name="Goff S."/>
            <person name="Hammond-Kosack K.E."/>
            <person name="Hilburn K."/>
            <person name="Hua-Van A."/>
            <person name="Jonkers W."/>
            <person name="Kazan K."/>
            <person name="Kodira C.D."/>
            <person name="Koehrsen M."/>
            <person name="Kumar L."/>
            <person name="Lee Y.H."/>
            <person name="Li L."/>
            <person name="Manners J.M."/>
            <person name="Miranda-Saavedra D."/>
            <person name="Mukherjee M."/>
            <person name="Park G."/>
            <person name="Park J."/>
            <person name="Park S.Y."/>
            <person name="Proctor R.H."/>
            <person name="Regev A."/>
            <person name="Ruiz-Roldan M.C."/>
            <person name="Sain D."/>
            <person name="Sakthikumar S."/>
            <person name="Sykes S."/>
            <person name="Schwartz D.C."/>
            <person name="Turgeon B.G."/>
            <person name="Wapinski I."/>
            <person name="Yoder O."/>
            <person name="Young S."/>
            <person name="Zeng Q."/>
            <person name="Zhou S."/>
            <person name="Galagan J."/>
            <person name="Cuomo C.A."/>
            <person name="Kistler H.C."/>
            <person name="Rep M."/>
        </authorList>
    </citation>
    <scope>GENOME REANNOTATION</scope>
    <source>
        <strain evidence="3">ATCC MYA-4620 / CBS 123657 / FGSC 9075 / NRRL 31084 / PH-1</strain>
        <strain evidence="2">PH-1 / ATCC MYA-4620 / FGSC 9075 / NRRL 31084</strain>
    </source>
</reference>
<dbReference type="AlphaFoldDB" id="A0A098D9A5"/>
<gene>
    <name evidence="1" type="ORF">FGRAMPH1_01T07437</name>
</gene>
<evidence type="ECO:0000313" key="3">
    <source>
        <dbReference type="Proteomes" id="UP000070720"/>
    </source>
</evidence>
<dbReference type="VEuPathDB" id="FungiDB:FGRAMPH1_01G07437"/>
<evidence type="ECO:0000313" key="2">
    <source>
        <dbReference type="EnsemblFungi" id="CEF75523"/>
    </source>
</evidence>
<dbReference type="EnsemblFungi" id="CEF75523">
    <property type="protein sequence ID" value="CEF75523"/>
    <property type="gene ID" value="FGRRES_20093"/>
</dbReference>
<reference evidence="1 3" key="3">
    <citation type="journal article" date="2015" name="BMC Genomics">
        <title>The completed genome sequence of the pathogenic ascomycete fungus Fusarium graminearum.</title>
        <authorList>
            <person name="King R."/>
            <person name="Urban M."/>
            <person name="Hammond-Kosack M.C."/>
            <person name="Hassani-Pak K."/>
            <person name="Hammond-Kosack K.E."/>
        </authorList>
    </citation>
    <scope>NUCLEOTIDE SEQUENCE [LARGE SCALE GENOMIC DNA]</scope>
    <source>
        <strain evidence="3">ATCC MYA-4620 / CBS 123657 / FGSC 9075 / NRRL 31084 / PH-1</strain>
        <strain evidence="1">PH-1</strain>
    </source>
</reference>
<accession>A0A0E0RW98</accession>
<keyword evidence="3" id="KW-1185">Reference proteome</keyword>
<reference evidence="2" key="4">
    <citation type="submission" date="2017-01" db="UniProtKB">
        <authorList>
            <consortium name="EnsemblFungi"/>
        </authorList>
    </citation>
    <scope>IDENTIFICATION</scope>
    <source>
        <strain evidence="2">PH-1 / ATCC MYA-4620 / FGSC 9075 / NRRL 31084</strain>
    </source>
</reference>
<reference evidence="2 3" key="1">
    <citation type="journal article" date="2007" name="Science">
        <title>The Fusarium graminearum genome reveals a link between localized polymorphism and pathogen specialization.</title>
        <authorList>
            <person name="Cuomo C.A."/>
            <person name="Gueldener U."/>
            <person name="Xu J.-R."/>
            <person name="Trail F."/>
            <person name="Turgeon B.G."/>
            <person name="Di Pietro A."/>
            <person name="Walton J.D."/>
            <person name="Ma L.-J."/>
            <person name="Baker S.E."/>
            <person name="Rep M."/>
            <person name="Adam G."/>
            <person name="Antoniw J."/>
            <person name="Baldwin T."/>
            <person name="Calvo S.E."/>
            <person name="Chang Y.-L."/>
            <person name="DeCaprio D."/>
            <person name="Gale L.R."/>
            <person name="Gnerre S."/>
            <person name="Goswami R.S."/>
            <person name="Hammond-Kosack K."/>
            <person name="Harris L.J."/>
            <person name="Hilburn K."/>
            <person name="Kennell J.C."/>
            <person name="Kroken S."/>
            <person name="Magnuson J.K."/>
            <person name="Mannhaupt G."/>
            <person name="Mauceli E.W."/>
            <person name="Mewes H.-W."/>
            <person name="Mitterbauer R."/>
            <person name="Muehlbauer G."/>
            <person name="Muensterkoetter M."/>
            <person name="Nelson D."/>
            <person name="O'Donnell K."/>
            <person name="Ouellet T."/>
            <person name="Qi W."/>
            <person name="Quesneville H."/>
            <person name="Roncero M.I.G."/>
            <person name="Seong K.-Y."/>
            <person name="Tetko I.V."/>
            <person name="Urban M."/>
            <person name="Waalwijk C."/>
            <person name="Ward T.J."/>
            <person name="Yao J."/>
            <person name="Birren B.W."/>
            <person name="Kistler H.C."/>
        </authorList>
    </citation>
    <scope>NUCLEOTIDE SEQUENCE [LARGE SCALE GENOMIC DNA]</scope>
    <source>
        <strain evidence="3">ATCC MYA-4620 / CBS 123657 / FGSC 9075 / NRRL 31084 / PH-1</strain>
        <strain evidence="2">PH-1 / ATCC MYA-4620 / FGSC 9075 / NRRL 31084</strain>
    </source>
</reference>
<accession>A0A098D9A5</accession>
<evidence type="ECO:0000313" key="1">
    <source>
        <dbReference type="EMBL" id="CEF75523.1"/>
    </source>
</evidence>
<protein>
    <submittedName>
        <fullName evidence="1">Chromosome 1, complete genome</fullName>
    </submittedName>
</protein>
<organism evidence="1 3">
    <name type="scientific">Gibberella zeae (strain ATCC MYA-4620 / CBS 123657 / FGSC 9075 / NRRL 31084 / PH-1)</name>
    <name type="common">Wheat head blight fungus</name>
    <name type="synonym">Fusarium graminearum</name>
    <dbReference type="NCBI Taxonomy" id="229533"/>
    <lineage>
        <taxon>Eukaryota</taxon>
        <taxon>Fungi</taxon>
        <taxon>Dikarya</taxon>
        <taxon>Ascomycota</taxon>
        <taxon>Pezizomycotina</taxon>
        <taxon>Sordariomycetes</taxon>
        <taxon>Hypocreomycetidae</taxon>
        <taxon>Hypocreales</taxon>
        <taxon>Nectriaceae</taxon>
        <taxon>Fusarium</taxon>
    </lineage>
</organism>
<dbReference type="EMBL" id="HG970332">
    <property type="protein sequence ID" value="CEF75523.1"/>
    <property type="molecule type" value="Genomic_DNA"/>
</dbReference>
<sequence length="60" mass="6590">MSTSPQIDVVKVHSPSDAKVMGMFLTLMCGFVVREYHQPVVASSFEIYDTTVPMGLAIKV</sequence>
<proteinExistence type="predicted"/>
<dbReference type="InParanoid" id="A0A098D9A5"/>
<name>A0A098D9A5_GIBZE</name>
<dbReference type="Proteomes" id="UP000070720">
    <property type="component" value="Chromosome 1"/>
</dbReference>